<reference evidence="1 2" key="1">
    <citation type="submission" date="2017-11" db="EMBL/GenBank/DDBJ databases">
        <authorList>
            <person name="Han C.G."/>
        </authorList>
    </citation>
    <scope>NUCLEOTIDE SEQUENCE [LARGE SCALE GENOMIC DNA]</scope>
    <source>
        <strain evidence="1 2">ANC 5347</strain>
    </source>
</reference>
<proteinExistence type="predicted"/>
<dbReference type="AlphaFoldDB" id="A0A2H9UPK5"/>
<gene>
    <name evidence="1" type="ORF">CU320_04040</name>
</gene>
<evidence type="ECO:0008006" key="3">
    <source>
        <dbReference type="Google" id="ProtNLM"/>
    </source>
</evidence>
<evidence type="ECO:0000313" key="2">
    <source>
        <dbReference type="Proteomes" id="UP000242351"/>
    </source>
</evidence>
<dbReference type="Proteomes" id="UP000242351">
    <property type="component" value="Unassembled WGS sequence"/>
</dbReference>
<dbReference type="RefSeq" id="WP_100357293.1">
    <property type="nucleotide sequence ID" value="NZ_PGOZ01000002.1"/>
</dbReference>
<name>A0A2H9UPK5_9GAMM</name>
<protein>
    <recommendedName>
        <fullName evidence="3">DNA-binding protein</fullName>
    </recommendedName>
</protein>
<evidence type="ECO:0000313" key="1">
    <source>
        <dbReference type="EMBL" id="PJI33573.1"/>
    </source>
</evidence>
<sequence length="97" mass="10988">MFKQKYIITVESETPPKICLGDSIHGTTVIALESEQYPDLVDVAWLAKRFQMSRASISAKINCFNVGGPRKQLFDPNVVIPILKTNLTNRRGRKRIN</sequence>
<organism evidence="1 2">
    <name type="scientific">Acinetobacter pseudolwoffii</name>
    <dbReference type="NCBI Taxonomy" id="2053287"/>
    <lineage>
        <taxon>Bacteria</taxon>
        <taxon>Pseudomonadati</taxon>
        <taxon>Pseudomonadota</taxon>
        <taxon>Gammaproteobacteria</taxon>
        <taxon>Moraxellales</taxon>
        <taxon>Moraxellaceae</taxon>
        <taxon>Acinetobacter</taxon>
    </lineage>
</organism>
<accession>A0A2H9UPK5</accession>
<dbReference type="EMBL" id="PGOZ01000002">
    <property type="protein sequence ID" value="PJI33573.1"/>
    <property type="molecule type" value="Genomic_DNA"/>
</dbReference>
<comment type="caution">
    <text evidence="1">The sequence shown here is derived from an EMBL/GenBank/DDBJ whole genome shotgun (WGS) entry which is preliminary data.</text>
</comment>
<reference evidence="1 2" key="2">
    <citation type="submission" date="2017-12" db="EMBL/GenBank/DDBJ databases">
        <title>Revising the taxonomy of the Acinetobacter lwoffii group: the description of Acinetobacter pseudolwoffii sp. nov. and emended description of Acinetobacter lwoffii.</title>
        <authorList>
            <person name="Nemec A."/>
        </authorList>
    </citation>
    <scope>NUCLEOTIDE SEQUENCE [LARGE SCALE GENOMIC DNA]</scope>
    <source>
        <strain evidence="1 2">ANC 5347</strain>
    </source>
</reference>